<name>A0A926DSF5_9FIRM</name>
<protein>
    <submittedName>
        <fullName evidence="7">Glycoside hydrolase family 31 protein</fullName>
    </submittedName>
</protein>
<dbReference type="SUPFAM" id="SSF51011">
    <property type="entry name" value="Glycosyl hydrolase domain"/>
    <property type="match status" value="1"/>
</dbReference>
<evidence type="ECO:0000256" key="2">
    <source>
        <dbReference type="RuleBase" id="RU361185"/>
    </source>
</evidence>
<dbReference type="InterPro" id="IPR051816">
    <property type="entry name" value="Glycosyl_Hydrolase_31"/>
</dbReference>
<dbReference type="GO" id="GO:0030246">
    <property type="term" value="F:carbohydrate binding"/>
    <property type="evidence" value="ECO:0007669"/>
    <property type="project" value="InterPro"/>
</dbReference>
<dbReference type="GO" id="GO:0004553">
    <property type="term" value="F:hydrolase activity, hydrolyzing O-glycosyl compounds"/>
    <property type="evidence" value="ECO:0007669"/>
    <property type="project" value="InterPro"/>
</dbReference>
<evidence type="ECO:0000259" key="6">
    <source>
        <dbReference type="Pfam" id="PF21365"/>
    </source>
</evidence>
<dbReference type="InterPro" id="IPR025887">
    <property type="entry name" value="Glyco_hydro_31_N_dom"/>
</dbReference>
<feature type="domain" description="Glycosyl hydrolase family 31 C-terminal" evidence="6">
    <location>
        <begin position="536"/>
        <end position="618"/>
    </location>
</feature>
<keyword evidence="2 7" id="KW-0378">Hydrolase</keyword>
<comment type="similarity">
    <text evidence="1 2">Belongs to the glycosyl hydrolase 31 family.</text>
</comment>
<proteinExistence type="inferred from homology"/>
<feature type="domain" description="DUF5110" evidence="5">
    <location>
        <begin position="634"/>
        <end position="705"/>
    </location>
</feature>
<organism evidence="7 8">
    <name type="scientific">Bianquea renquensis</name>
    <dbReference type="NCBI Taxonomy" id="2763661"/>
    <lineage>
        <taxon>Bacteria</taxon>
        <taxon>Bacillati</taxon>
        <taxon>Bacillota</taxon>
        <taxon>Clostridia</taxon>
        <taxon>Eubacteriales</taxon>
        <taxon>Bianqueaceae</taxon>
        <taxon>Bianquea</taxon>
    </lineage>
</organism>
<dbReference type="Pfam" id="PF17137">
    <property type="entry name" value="DUF5110"/>
    <property type="match status" value="1"/>
</dbReference>
<sequence length="757" mass="85385">MESIFHYSLLGGESAVVTAVSEQCFRIRIQKEGDPESALNRYSIIQEPAVTFPLKVEEAADALTLTTGKAKLHFQKKDGSLMLFDASGKVLLQSAKPPRNSQKVGFDVQFRLTEDERLYGMGDVNRECIQRRGFKKKMWVCNVASYVPIPFLMSSKGYGILLNTTWKHYIDAGCDVPDVLRFWGRHGELDFYLFTGEDYGAILNAYTDVTGKPKLLPIWAYGLTFVCNQQASAKDMLDDCLNFRREEIPCDIIGLEPGWMSQYYDTTTEKNWDSHRFYLPPWAPNAPETFISAARRLGFRLSLWLCCDYDLSFYEEALLGNNRYDSTDNSPTFHEDDFEKDEHFGHGALKMDKITKPEEPWFQHLQKFVDQGACAFKLDGAYQVNEHPDRMWGNGMCDEEMHNLYPAILNKQMSLGFEAYTGRRSMIYSSGGYTGIQRFSATWAGDTGGGPKSLVSMLNHGLSGHSNTSCDMDVFTAEGIHCGFFQTWSQLSSWAYWRHPWFLTKPLKETFRFYATLRNQLIPYIYTAAHQASTTGFPVMRAMSLVYPELEQVDTLLHQYMFGEFLLVGAFCKEITLPSGRWIDAWTDESIEEGGQQLDVVYPSHAGGALFIKEGAIIPTWAARDSVETSTTEELVLNIYPSREKSCFVLYEDDGESNRHLNGAFATTAITAVRHDSKTLVTIGPRCGQFEGQTANRRYQIKLYGLNATGTVTLNGQPAEATVSYEGWCGPAKSGILCLQADAIGDHELRVVIQEAK</sequence>
<dbReference type="SUPFAM" id="SSF74650">
    <property type="entry name" value="Galactose mutarotase-like"/>
    <property type="match status" value="1"/>
</dbReference>
<dbReference type="CDD" id="cd14752">
    <property type="entry name" value="GH31_N"/>
    <property type="match status" value="1"/>
</dbReference>
<evidence type="ECO:0000259" key="3">
    <source>
        <dbReference type="Pfam" id="PF01055"/>
    </source>
</evidence>
<gene>
    <name evidence="7" type="ORF">H8730_05180</name>
</gene>
<reference evidence="7" key="1">
    <citation type="submission" date="2020-08" db="EMBL/GenBank/DDBJ databases">
        <title>Genome public.</title>
        <authorList>
            <person name="Liu C."/>
            <person name="Sun Q."/>
        </authorList>
    </citation>
    <scope>NUCLEOTIDE SEQUENCE</scope>
    <source>
        <strain evidence="7">NSJ-32</strain>
    </source>
</reference>
<dbReference type="InterPro" id="IPR017853">
    <property type="entry name" value="GH"/>
</dbReference>
<dbReference type="InterPro" id="IPR048395">
    <property type="entry name" value="Glyco_hydro_31_C"/>
</dbReference>
<evidence type="ECO:0000259" key="5">
    <source>
        <dbReference type="Pfam" id="PF17137"/>
    </source>
</evidence>
<dbReference type="PANTHER" id="PTHR43863">
    <property type="entry name" value="HYDROLASE, PUTATIVE (AFU_ORTHOLOGUE AFUA_1G03140)-RELATED"/>
    <property type="match status" value="1"/>
</dbReference>
<keyword evidence="2" id="KW-0326">Glycosidase</keyword>
<dbReference type="InterPro" id="IPR000322">
    <property type="entry name" value="Glyco_hydro_31_TIM"/>
</dbReference>
<dbReference type="Gene3D" id="3.20.20.80">
    <property type="entry name" value="Glycosidases"/>
    <property type="match status" value="1"/>
</dbReference>
<evidence type="ECO:0000313" key="8">
    <source>
        <dbReference type="Proteomes" id="UP000657006"/>
    </source>
</evidence>
<evidence type="ECO:0000313" key="7">
    <source>
        <dbReference type="EMBL" id="MBC8542934.1"/>
    </source>
</evidence>
<feature type="domain" description="Glycoside hydrolase family 31 TIM barrel" evidence="3">
    <location>
        <begin position="213"/>
        <end position="528"/>
    </location>
</feature>
<dbReference type="PANTHER" id="PTHR43863:SF2">
    <property type="entry name" value="MALTASE-GLUCOAMYLASE"/>
    <property type="match status" value="1"/>
</dbReference>
<accession>A0A926DSF5</accession>
<dbReference type="Gene3D" id="2.60.40.1760">
    <property type="entry name" value="glycosyl hydrolase (family 31)"/>
    <property type="match status" value="1"/>
</dbReference>
<dbReference type="Pfam" id="PF13802">
    <property type="entry name" value="Gal_mutarotas_2"/>
    <property type="match status" value="1"/>
</dbReference>
<dbReference type="EMBL" id="JACRSQ010000005">
    <property type="protein sequence ID" value="MBC8542934.1"/>
    <property type="molecule type" value="Genomic_DNA"/>
</dbReference>
<dbReference type="Pfam" id="PF01055">
    <property type="entry name" value="Glyco_hydro_31_2nd"/>
    <property type="match status" value="1"/>
</dbReference>
<dbReference type="InterPro" id="IPR033403">
    <property type="entry name" value="DUF5110"/>
</dbReference>
<dbReference type="InterPro" id="IPR013780">
    <property type="entry name" value="Glyco_hydro_b"/>
</dbReference>
<evidence type="ECO:0000256" key="1">
    <source>
        <dbReference type="ARBA" id="ARBA00007806"/>
    </source>
</evidence>
<dbReference type="GO" id="GO:0005975">
    <property type="term" value="P:carbohydrate metabolic process"/>
    <property type="evidence" value="ECO:0007669"/>
    <property type="project" value="InterPro"/>
</dbReference>
<feature type="domain" description="Glycoside hydrolase family 31 N-terminal" evidence="4">
    <location>
        <begin position="16"/>
        <end position="171"/>
    </location>
</feature>
<dbReference type="AlphaFoldDB" id="A0A926DSF5"/>
<comment type="caution">
    <text evidence="7">The sequence shown here is derived from an EMBL/GenBank/DDBJ whole genome shotgun (WGS) entry which is preliminary data.</text>
</comment>
<dbReference type="Pfam" id="PF21365">
    <property type="entry name" value="Glyco_hydro_31_3rd"/>
    <property type="match status" value="1"/>
</dbReference>
<dbReference type="InterPro" id="IPR011013">
    <property type="entry name" value="Gal_mutarotase_sf_dom"/>
</dbReference>
<dbReference type="Gene3D" id="2.60.40.1180">
    <property type="entry name" value="Golgi alpha-mannosidase II"/>
    <property type="match status" value="2"/>
</dbReference>
<keyword evidence="8" id="KW-1185">Reference proteome</keyword>
<dbReference type="SUPFAM" id="SSF51445">
    <property type="entry name" value="(Trans)glycosidases"/>
    <property type="match status" value="1"/>
</dbReference>
<evidence type="ECO:0000259" key="4">
    <source>
        <dbReference type="Pfam" id="PF13802"/>
    </source>
</evidence>
<dbReference type="RefSeq" id="WP_249289520.1">
    <property type="nucleotide sequence ID" value="NZ_JACRSQ010000005.1"/>
</dbReference>
<dbReference type="Proteomes" id="UP000657006">
    <property type="component" value="Unassembled WGS sequence"/>
</dbReference>